<keyword evidence="5" id="KW-0665">Pyrimidine biosynthesis</keyword>
<dbReference type="Proteomes" id="UP000004295">
    <property type="component" value="Unassembled WGS sequence"/>
</dbReference>
<comment type="catalytic activity">
    <reaction evidence="8">
        <text>5,6-dihydrouracil + NAD(+) = uracil + NADH + H(+)</text>
        <dbReference type="Rhea" id="RHEA:20189"/>
        <dbReference type="ChEBI" id="CHEBI:15378"/>
        <dbReference type="ChEBI" id="CHEBI:15901"/>
        <dbReference type="ChEBI" id="CHEBI:17568"/>
        <dbReference type="ChEBI" id="CHEBI:57540"/>
        <dbReference type="ChEBI" id="CHEBI:57945"/>
        <dbReference type="EC" id="1.3.1.1"/>
    </reaction>
</comment>
<dbReference type="SUPFAM" id="SSF51395">
    <property type="entry name" value="FMN-linked oxidoreductases"/>
    <property type="match status" value="1"/>
</dbReference>
<dbReference type="RefSeq" id="WP_004332807.1">
    <property type="nucleotide sequence ID" value="NZ_ACNN01000012.1"/>
</dbReference>
<evidence type="ECO:0000256" key="9">
    <source>
        <dbReference type="ARBA" id="ARBA00049578"/>
    </source>
</evidence>
<dbReference type="STRING" id="553175.POREN0001_1115"/>
<protein>
    <recommendedName>
        <fullName evidence="11">dihydrouracil dehydrogenase (NAD(+))</fullName>
        <ecNumber evidence="11">1.3.1.1</ecNumber>
    </recommendedName>
</protein>
<feature type="domain" description="Dihydroorotate dehydrogenase catalytic" evidence="12">
    <location>
        <begin position="4"/>
        <end position="286"/>
    </location>
</feature>
<sequence>MLDLTSNYAGIALRNPIVVGSSGLTNSAQKIEKLVAAGAGAVVLKSLFEEQIDALSKSMTSESDYPEAADYISGYVKANEINKYLDFVRDVKKRVNVPVIASINCYKAGDWTNYAKQIAETGVDALEVNIMRLEGKVSADATHLVNDYVAIIKGITGAVKIPVQVKLAKTFSCLPAMVDKLRLVGAAGVTLFNRSYQMDIDIENERISGGEVFTTAVDLSDTLRYTGLIAGQIANFPVSASTGIHTSEGVIKALLAGASSVQMCSALYKNGAQYIQEVLAGLTAWMERKQYNAVHEFRGKLKADQGADATQYTRMQFMKYFTSHE</sequence>
<accession>C3J9H1</accession>
<evidence type="ECO:0000256" key="8">
    <source>
        <dbReference type="ARBA" id="ARBA00048792"/>
    </source>
</evidence>
<comment type="catalytic activity">
    <reaction evidence="7">
        <text>5,6-dihydrothymine + NAD(+) = thymine + NADH + H(+)</text>
        <dbReference type="Rhea" id="RHEA:28791"/>
        <dbReference type="ChEBI" id="CHEBI:15378"/>
        <dbReference type="ChEBI" id="CHEBI:17821"/>
        <dbReference type="ChEBI" id="CHEBI:27468"/>
        <dbReference type="ChEBI" id="CHEBI:57540"/>
        <dbReference type="ChEBI" id="CHEBI:57945"/>
        <dbReference type="EC" id="1.3.1.1"/>
    </reaction>
</comment>
<dbReference type="UniPathway" id="UPA00070"/>
<dbReference type="Gene3D" id="3.20.20.70">
    <property type="entry name" value="Aldolase class I"/>
    <property type="match status" value="1"/>
</dbReference>
<dbReference type="GO" id="GO:0004159">
    <property type="term" value="F:dihydropyrimidine dehydrogenase (NAD+) activity"/>
    <property type="evidence" value="ECO:0007669"/>
    <property type="project" value="UniProtKB-EC"/>
</dbReference>
<dbReference type="GO" id="GO:0004152">
    <property type="term" value="F:dihydroorotate dehydrogenase activity"/>
    <property type="evidence" value="ECO:0007669"/>
    <property type="project" value="InterPro"/>
</dbReference>
<dbReference type="InterPro" id="IPR012135">
    <property type="entry name" value="Dihydroorotate_DH_1_2"/>
</dbReference>
<proteinExistence type="predicted"/>
<dbReference type="GO" id="GO:0002058">
    <property type="term" value="F:uracil binding"/>
    <property type="evidence" value="ECO:0007669"/>
    <property type="project" value="TreeGrafter"/>
</dbReference>
<name>C3J9H1_POREA</name>
<dbReference type="AlphaFoldDB" id="C3J9H1"/>
<comment type="cofactor">
    <cofactor evidence="1">
        <name>FMN</name>
        <dbReference type="ChEBI" id="CHEBI:58210"/>
    </cofactor>
</comment>
<dbReference type="PANTHER" id="PTHR43073:SF2">
    <property type="entry name" value="DIHYDROPYRIMIDINE DEHYDROGENASE [NADP(+)]"/>
    <property type="match status" value="1"/>
</dbReference>
<dbReference type="InterPro" id="IPR005720">
    <property type="entry name" value="Dihydroorotate_DH_cat"/>
</dbReference>
<evidence type="ECO:0000256" key="5">
    <source>
        <dbReference type="ARBA" id="ARBA00022975"/>
    </source>
</evidence>
<dbReference type="eggNOG" id="COG0167">
    <property type="taxonomic scope" value="Bacteria"/>
</dbReference>
<dbReference type="GO" id="GO:0050661">
    <property type="term" value="F:NADP binding"/>
    <property type="evidence" value="ECO:0007669"/>
    <property type="project" value="TreeGrafter"/>
</dbReference>
<gene>
    <name evidence="13" type="ORF">POREN0001_1115</name>
</gene>
<evidence type="ECO:0000256" key="4">
    <source>
        <dbReference type="ARBA" id="ARBA00022643"/>
    </source>
</evidence>
<dbReference type="InterPro" id="IPR013785">
    <property type="entry name" value="Aldolase_TIM"/>
</dbReference>
<evidence type="ECO:0000259" key="12">
    <source>
        <dbReference type="Pfam" id="PF01180"/>
    </source>
</evidence>
<dbReference type="NCBIfam" id="NF005741">
    <property type="entry name" value="PRK07565.1"/>
    <property type="match status" value="1"/>
</dbReference>
<comment type="subunit">
    <text evidence="10">Heterotetramer of 2 PreA and 2 PreT subunits.</text>
</comment>
<dbReference type="PANTHER" id="PTHR43073">
    <property type="entry name" value="DIHYDROPYRIMIDINE DEHYDROGENASE [NADP(+)]"/>
    <property type="match status" value="1"/>
</dbReference>
<keyword evidence="14" id="KW-1185">Reference proteome</keyword>
<dbReference type="GO" id="GO:0044205">
    <property type="term" value="P:'de novo' UMP biosynthetic process"/>
    <property type="evidence" value="ECO:0007669"/>
    <property type="project" value="UniProtKB-UniPathway"/>
</dbReference>
<reference evidence="13 14" key="1">
    <citation type="submission" date="2009-04" db="EMBL/GenBank/DDBJ databases">
        <authorList>
            <person name="Sebastian Y."/>
            <person name="Madupu R."/>
            <person name="Durkin A.S."/>
            <person name="Torralba M."/>
            <person name="Methe B."/>
            <person name="Sutton G.G."/>
            <person name="Strausberg R.L."/>
            <person name="Nelson K.E."/>
        </authorList>
    </citation>
    <scope>NUCLEOTIDE SEQUENCE [LARGE SCALE GENOMIC DNA]</scope>
    <source>
        <strain evidence="14">ATCC 35406 / BCRC 14492 / JCM 8526 / NCTC 13058 / HG 370</strain>
    </source>
</reference>
<dbReference type="Pfam" id="PF01180">
    <property type="entry name" value="DHO_dh"/>
    <property type="match status" value="1"/>
</dbReference>
<dbReference type="GeneID" id="93366456"/>
<dbReference type="PIRSF" id="PIRSF000164">
    <property type="entry name" value="DHO_oxidase"/>
    <property type="match status" value="1"/>
</dbReference>
<evidence type="ECO:0000256" key="3">
    <source>
        <dbReference type="ARBA" id="ARBA00022630"/>
    </source>
</evidence>
<comment type="function">
    <text evidence="9">Involved in pyrimidine base degradation. Catalyzes physiologically the reduction of uracil to 5,6-dihydrouracil (DHU) by using NADH as a specific cosubstrate. It also catalyzes the reverse reaction and the reduction of thymine to 5,6-dihydrothymine (DHT).</text>
</comment>
<evidence type="ECO:0000256" key="10">
    <source>
        <dbReference type="ARBA" id="ARBA00049714"/>
    </source>
</evidence>
<keyword evidence="3" id="KW-0285">Flavoprotein</keyword>
<comment type="caution">
    <text evidence="13">The sequence shown here is derived from an EMBL/GenBank/DDBJ whole genome shotgun (WGS) entry which is preliminary data.</text>
</comment>
<dbReference type="GO" id="GO:0006212">
    <property type="term" value="P:uracil catabolic process"/>
    <property type="evidence" value="ECO:0007669"/>
    <property type="project" value="TreeGrafter"/>
</dbReference>
<evidence type="ECO:0000256" key="2">
    <source>
        <dbReference type="ARBA" id="ARBA00004725"/>
    </source>
</evidence>
<comment type="pathway">
    <text evidence="2">Pyrimidine metabolism; UMP biosynthesis via de novo pathway.</text>
</comment>
<evidence type="ECO:0000256" key="7">
    <source>
        <dbReference type="ARBA" id="ARBA00047685"/>
    </source>
</evidence>
<keyword evidence="4" id="KW-0288">FMN</keyword>
<dbReference type="EC" id="1.3.1.1" evidence="11"/>
<evidence type="ECO:0000256" key="11">
    <source>
        <dbReference type="ARBA" id="ARBA00049728"/>
    </source>
</evidence>
<evidence type="ECO:0000313" key="14">
    <source>
        <dbReference type="Proteomes" id="UP000004295"/>
    </source>
</evidence>
<dbReference type="GO" id="GO:0005737">
    <property type="term" value="C:cytoplasm"/>
    <property type="evidence" value="ECO:0007669"/>
    <property type="project" value="InterPro"/>
</dbReference>
<dbReference type="GO" id="GO:0006210">
    <property type="term" value="P:thymine catabolic process"/>
    <property type="evidence" value="ECO:0007669"/>
    <property type="project" value="TreeGrafter"/>
</dbReference>
<evidence type="ECO:0000313" key="13">
    <source>
        <dbReference type="EMBL" id="EEN83197.1"/>
    </source>
</evidence>
<evidence type="ECO:0000256" key="6">
    <source>
        <dbReference type="ARBA" id="ARBA00023002"/>
    </source>
</evidence>
<keyword evidence="6 13" id="KW-0560">Oxidoreductase</keyword>
<dbReference type="EMBL" id="ACNN01000012">
    <property type="protein sequence ID" value="EEN83197.1"/>
    <property type="molecule type" value="Genomic_DNA"/>
</dbReference>
<organism evidence="13 14">
    <name type="scientific">Porphyromonas endodontalis (strain ATCC 35406 / DSM 24491 / JCM 8526 / CCUG 16442 / BCRC 14492 / NCTC 13058 / HG 370)</name>
    <name type="common">Bacteroides endodontalis</name>
    <dbReference type="NCBI Taxonomy" id="553175"/>
    <lineage>
        <taxon>Bacteria</taxon>
        <taxon>Pseudomonadati</taxon>
        <taxon>Bacteroidota</taxon>
        <taxon>Bacteroidia</taxon>
        <taxon>Bacteroidales</taxon>
        <taxon>Porphyromonadaceae</taxon>
        <taxon>Porphyromonas</taxon>
    </lineage>
</organism>
<evidence type="ECO:0000256" key="1">
    <source>
        <dbReference type="ARBA" id="ARBA00001917"/>
    </source>
</evidence>